<feature type="transmembrane region" description="Helical" evidence="7">
    <location>
        <begin position="433"/>
        <end position="451"/>
    </location>
</feature>
<feature type="transmembrane region" description="Helical" evidence="7">
    <location>
        <begin position="458"/>
        <end position="477"/>
    </location>
</feature>
<sequence length="510" mass="56976">MILTEIGDEKMLSRAMKEAIKVSLAFTSAIVLAIFFGWDKPYWAAITVVTLASNESFSHSIKAAHNRILGTFVGASMAIGLVAFFAQDRFLFISSFILLAGIFTAMSYDRKNGYFFRIAFIVCALISFMGSFDDAISVKIIFLRLQETILGVVVFSLVYQFLWPMNSEVEFYEQQKSTSKGLHDLVVELTECVSGKKAYTQETLADYQARLLAMSNNIKSHSLILDLPAAGSYQLSQQRKHWRKLTLASDEAIVKLQAWLDKAAPLVNNTALPSDSEHQQGSTLLSELANEAVIIELNEQLIEISDTVSLIQEARRELHKSAGQLNHSFDAVEKIKVTSHWQHVIKQWNNPTPLSIRLKDSAIVMVSLMASFALWIYLPLPNGYMFPMLAAVFAINLVAMPKFIVNQALVGMCVSGALVLLQYTFIMPALTEIWQLAAFYFINLLIIWRVCSTPELAVQKVIGANLLVVLTMSALYLTPSFDITASLNMFVQVFLALGVIRFFIAWCKEG</sequence>
<dbReference type="PANTHER" id="PTHR30509">
    <property type="entry name" value="P-HYDROXYBENZOIC ACID EFFLUX PUMP SUBUNIT-RELATED"/>
    <property type="match status" value="1"/>
</dbReference>
<evidence type="ECO:0000256" key="6">
    <source>
        <dbReference type="ARBA" id="ARBA00023136"/>
    </source>
</evidence>
<keyword evidence="6 7" id="KW-0472">Membrane</keyword>
<comment type="subcellular location">
    <subcellularLocation>
        <location evidence="1">Cell membrane</location>
        <topology evidence="1">Multi-pass membrane protein</topology>
    </subcellularLocation>
</comment>
<keyword evidence="3" id="KW-1003">Cell membrane</keyword>
<evidence type="ECO:0000313" key="8">
    <source>
        <dbReference type="EMBL" id="ARD21269.1"/>
    </source>
</evidence>
<keyword evidence="9" id="KW-1185">Reference proteome</keyword>
<accession>A0ABM6JHQ8</accession>
<evidence type="ECO:0000256" key="5">
    <source>
        <dbReference type="ARBA" id="ARBA00022989"/>
    </source>
</evidence>
<evidence type="ECO:0000256" key="1">
    <source>
        <dbReference type="ARBA" id="ARBA00004651"/>
    </source>
</evidence>
<organism evidence="8 9">
    <name type="scientific">Shewanella japonica</name>
    <dbReference type="NCBI Taxonomy" id="93973"/>
    <lineage>
        <taxon>Bacteria</taxon>
        <taxon>Pseudomonadati</taxon>
        <taxon>Pseudomonadota</taxon>
        <taxon>Gammaproteobacteria</taxon>
        <taxon>Alteromonadales</taxon>
        <taxon>Shewanellaceae</taxon>
        <taxon>Shewanella</taxon>
    </lineage>
</organism>
<feature type="transmembrane region" description="Helical" evidence="7">
    <location>
        <begin position="115"/>
        <end position="132"/>
    </location>
</feature>
<evidence type="ECO:0000256" key="7">
    <source>
        <dbReference type="SAM" id="Phobius"/>
    </source>
</evidence>
<feature type="transmembrane region" description="Helical" evidence="7">
    <location>
        <begin position="408"/>
        <end position="427"/>
    </location>
</feature>
<dbReference type="PANTHER" id="PTHR30509:SF9">
    <property type="entry name" value="MULTIDRUG RESISTANCE PROTEIN MDTO"/>
    <property type="match status" value="1"/>
</dbReference>
<name>A0ABM6JHQ8_9GAMM</name>
<gene>
    <name evidence="8" type="ORF">SJ2017_0938</name>
</gene>
<keyword evidence="2" id="KW-0813">Transport</keyword>
<dbReference type="Pfam" id="PF04632">
    <property type="entry name" value="FUSC"/>
    <property type="match status" value="1"/>
</dbReference>
<evidence type="ECO:0008006" key="10">
    <source>
        <dbReference type="Google" id="ProtNLM"/>
    </source>
</evidence>
<evidence type="ECO:0000313" key="9">
    <source>
        <dbReference type="Proteomes" id="UP000191820"/>
    </source>
</evidence>
<evidence type="ECO:0000256" key="2">
    <source>
        <dbReference type="ARBA" id="ARBA00022448"/>
    </source>
</evidence>
<feature type="transmembrane region" description="Helical" evidence="7">
    <location>
        <begin position="384"/>
        <end position="401"/>
    </location>
</feature>
<keyword evidence="5 7" id="KW-1133">Transmembrane helix</keyword>
<feature type="transmembrane region" description="Helical" evidence="7">
    <location>
        <begin position="19"/>
        <end position="36"/>
    </location>
</feature>
<feature type="transmembrane region" description="Helical" evidence="7">
    <location>
        <begin position="138"/>
        <end position="162"/>
    </location>
</feature>
<feature type="transmembrane region" description="Helical" evidence="7">
    <location>
        <begin position="68"/>
        <end position="85"/>
    </location>
</feature>
<dbReference type="EMBL" id="CP020472">
    <property type="protein sequence ID" value="ARD21269.1"/>
    <property type="molecule type" value="Genomic_DNA"/>
</dbReference>
<proteinExistence type="predicted"/>
<keyword evidence="4 7" id="KW-0812">Transmembrane</keyword>
<protein>
    <recommendedName>
        <fullName evidence="10">FUSC family protein</fullName>
    </recommendedName>
</protein>
<evidence type="ECO:0000256" key="3">
    <source>
        <dbReference type="ARBA" id="ARBA00022475"/>
    </source>
</evidence>
<reference evidence="8 9" key="1">
    <citation type="submission" date="2017-03" db="EMBL/GenBank/DDBJ databases">
        <title>Genome sequencing of Shewanella japonica KCTC 22435.</title>
        <authorList>
            <person name="Kim K.M."/>
        </authorList>
    </citation>
    <scope>NUCLEOTIDE SEQUENCE [LARGE SCALE GENOMIC DNA]</scope>
    <source>
        <strain evidence="8 9">KCTC 22435</strain>
    </source>
</reference>
<feature type="transmembrane region" description="Helical" evidence="7">
    <location>
        <begin position="91"/>
        <end position="108"/>
    </location>
</feature>
<feature type="transmembrane region" description="Helical" evidence="7">
    <location>
        <begin position="489"/>
        <end position="507"/>
    </location>
</feature>
<dbReference type="InterPro" id="IPR006726">
    <property type="entry name" value="PHBA_efflux_AaeB/fusaric-R"/>
</dbReference>
<dbReference type="Proteomes" id="UP000191820">
    <property type="component" value="Chromosome"/>
</dbReference>
<evidence type="ECO:0000256" key="4">
    <source>
        <dbReference type="ARBA" id="ARBA00022692"/>
    </source>
</evidence>